<sequence>MIHSPSNGDIEFTVPPFDEIMKRTLGDMPTHGVWIPAARLPPPS</sequence>
<gene>
    <name evidence="1" type="ORF">ABIC75_004587</name>
</gene>
<evidence type="ECO:0000313" key="2">
    <source>
        <dbReference type="Proteomes" id="UP001549184"/>
    </source>
</evidence>
<dbReference type="Proteomes" id="UP001549184">
    <property type="component" value="Unassembled WGS sequence"/>
</dbReference>
<dbReference type="EMBL" id="JBEPMU010000011">
    <property type="protein sequence ID" value="MET3654839.1"/>
    <property type="molecule type" value="Genomic_DNA"/>
</dbReference>
<comment type="caution">
    <text evidence="1">The sequence shown here is derived from an EMBL/GenBank/DDBJ whole genome shotgun (WGS) entry which is preliminary data.</text>
</comment>
<proteinExistence type="predicted"/>
<name>A0ABV2K189_9GAMM</name>
<evidence type="ECO:0000313" key="1">
    <source>
        <dbReference type="EMBL" id="MET3654839.1"/>
    </source>
</evidence>
<accession>A0ABV2K189</accession>
<keyword evidence="2" id="KW-1185">Reference proteome</keyword>
<reference evidence="1 2" key="1">
    <citation type="submission" date="2024-06" db="EMBL/GenBank/DDBJ databases">
        <title>Sorghum-associated microbial communities from plants grown in Nebraska, USA.</title>
        <authorList>
            <person name="Schachtman D."/>
        </authorList>
    </citation>
    <scope>NUCLEOTIDE SEQUENCE [LARGE SCALE GENOMIC DNA]</scope>
    <source>
        <strain evidence="1 2">1073</strain>
    </source>
</reference>
<organism evidence="1 2">
    <name type="scientific">Dyella japonica</name>
    <dbReference type="NCBI Taxonomy" id="231455"/>
    <lineage>
        <taxon>Bacteria</taxon>
        <taxon>Pseudomonadati</taxon>
        <taxon>Pseudomonadota</taxon>
        <taxon>Gammaproteobacteria</taxon>
        <taxon>Lysobacterales</taxon>
        <taxon>Rhodanobacteraceae</taxon>
        <taxon>Dyella</taxon>
    </lineage>
</organism>
<protein>
    <submittedName>
        <fullName evidence="1">Uncharacterized protein</fullName>
    </submittedName>
</protein>